<dbReference type="EMBL" id="BPLF01000006">
    <property type="protein sequence ID" value="GIX66362.1"/>
    <property type="molecule type" value="Genomic_DNA"/>
</dbReference>
<dbReference type="CDD" id="cd17871">
    <property type="entry name" value="GPN2"/>
    <property type="match status" value="1"/>
</dbReference>
<dbReference type="GO" id="GO:0005525">
    <property type="term" value="F:GTP binding"/>
    <property type="evidence" value="ECO:0007669"/>
    <property type="project" value="UniProtKB-KW"/>
</dbReference>
<keyword evidence="7" id="KW-1185">Reference proteome</keyword>
<evidence type="ECO:0000313" key="6">
    <source>
        <dbReference type="EMBL" id="GIX66362.1"/>
    </source>
</evidence>
<keyword evidence="4 5" id="KW-0342">GTP-binding</keyword>
<dbReference type="FunFam" id="3.40.50.300:FF:000338">
    <property type="entry name" value="GPN-loop GTPase 2"/>
    <property type="match status" value="1"/>
</dbReference>
<evidence type="ECO:0000256" key="3">
    <source>
        <dbReference type="ARBA" id="ARBA00022801"/>
    </source>
</evidence>
<evidence type="ECO:0000256" key="2">
    <source>
        <dbReference type="ARBA" id="ARBA00022741"/>
    </source>
</evidence>
<proteinExistence type="inferred from homology"/>
<dbReference type="InterPro" id="IPR027417">
    <property type="entry name" value="P-loop_NTPase"/>
</dbReference>
<protein>
    <recommendedName>
        <fullName evidence="5">GPN-loop GTPase 2</fullName>
    </recommendedName>
</protein>
<dbReference type="GO" id="GO:0005737">
    <property type="term" value="C:cytoplasm"/>
    <property type="evidence" value="ECO:0007669"/>
    <property type="project" value="TreeGrafter"/>
</dbReference>
<name>A0AAV4M2Q0_BABCB</name>
<evidence type="ECO:0000313" key="7">
    <source>
        <dbReference type="Proteomes" id="UP001497744"/>
    </source>
</evidence>
<evidence type="ECO:0000256" key="4">
    <source>
        <dbReference type="ARBA" id="ARBA00023134"/>
    </source>
</evidence>
<evidence type="ECO:0000256" key="5">
    <source>
        <dbReference type="RuleBase" id="RU365059"/>
    </source>
</evidence>
<gene>
    <name evidence="6" type="ORF">BcabD6B2_57980</name>
</gene>
<dbReference type="PANTHER" id="PTHR21231:SF3">
    <property type="entry name" value="GPN-LOOP GTPASE 2"/>
    <property type="match status" value="1"/>
</dbReference>
<keyword evidence="2 5" id="KW-0547">Nucleotide-binding</keyword>
<organism evidence="6 7">
    <name type="scientific">Babesia caballi</name>
    <dbReference type="NCBI Taxonomy" id="5871"/>
    <lineage>
        <taxon>Eukaryota</taxon>
        <taxon>Sar</taxon>
        <taxon>Alveolata</taxon>
        <taxon>Apicomplexa</taxon>
        <taxon>Aconoidasida</taxon>
        <taxon>Piroplasmida</taxon>
        <taxon>Babesiidae</taxon>
        <taxon>Babesia</taxon>
    </lineage>
</organism>
<comment type="similarity">
    <text evidence="1 5">Belongs to the GPN-loop GTPase family.</text>
</comment>
<dbReference type="SUPFAM" id="SSF52540">
    <property type="entry name" value="P-loop containing nucleoside triphosphate hydrolases"/>
    <property type="match status" value="1"/>
</dbReference>
<comment type="function">
    <text evidence="5">Small GTPase required for proper localization of RNA polymerase II and III (RNAPII and RNAPIII). May act at an RNAP assembly step prior to nuclear import.</text>
</comment>
<dbReference type="PANTHER" id="PTHR21231">
    <property type="entry name" value="XPA-BINDING PROTEIN 1-RELATED"/>
    <property type="match status" value="1"/>
</dbReference>
<sequence length="300" mass="33461">MVKFGQVVMGPPGSGKSTYCAAAKQLLNTLGRPTVIVNLDPQVSPFELSYTPDIDICELVDASNVADSFELGPNASLLYAMDYLYVNLDWLTQRLDYLGDVYILYDIPGQIELFTHHTALRDVIDTLQRKHGHRLTGLNLIDSTLCADPFKYVAALLTSLSCQIFIQLPHVNVLSKLDLLRLVSKDLAFNLEFYTSVSSLEELLVFFKNSSSYRLNKRFERFTSALCELIEDFNLVSFATLDVQHRDSLVKLIKLVDKATGYISGPSLEGYDVDPNLDLDYFPGEGGHETVADSGFGLPR</sequence>
<keyword evidence="3 5" id="KW-0378">Hydrolase</keyword>
<dbReference type="Pfam" id="PF03029">
    <property type="entry name" value="ATP_bind_1"/>
    <property type="match status" value="1"/>
</dbReference>
<dbReference type="Gene3D" id="3.40.50.300">
    <property type="entry name" value="P-loop containing nucleotide triphosphate hydrolases"/>
    <property type="match status" value="1"/>
</dbReference>
<comment type="caution">
    <text evidence="6">The sequence shown here is derived from an EMBL/GenBank/DDBJ whole genome shotgun (WGS) entry which is preliminary data.</text>
</comment>
<reference evidence="6 7" key="1">
    <citation type="submission" date="2021-06" db="EMBL/GenBank/DDBJ databases">
        <title>Genome sequence of Babesia caballi.</title>
        <authorList>
            <person name="Yamagishi J."/>
            <person name="Kidaka T."/>
            <person name="Ochi A."/>
        </authorList>
    </citation>
    <scope>NUCLEOTIDE SEQUENCE [LARGE SCALE GENOMIC DNA]</scope>
    <source>
        <strain evidence="6">USDA-D6B2</strain>
    </source>
</reference>
<dbReference type="InterPro" id="IPR030231">
    <property type="entry name" value="Gpn2"/>
</dbReference>
<dbReference type="GeneID" id="94197843"/>
<evidence type="ECO:0000256" key="1">
    <source>
        <dbReference type="ARBA" id="ARBA00005290"/>
    </source>
</evidence>
<dbReference type="GO" id="GO:0003924">
    <property type="term" value="F:GTPase activity"/>
    <property type="evidence" value="ECO:0007669"/>
    <property type="project" value="TreeGrafter"/>
</dbReference>
<comment type="subunit">
    <text evidence="5">Binds to RNA polymerase II (RNAPII).</text>
</comment>
<dbReference type="AlphaFoldDB" id="A0AAV4M2Q0"/>
<dbReference type="InterPro" id="IPR004130">
    <property type="entry name" value="Gpn"/>
</dbReference>
<dbReference type="RefSeq" id="XP_067718431.1">
    <property type="nucleotide sequence ID" value="XM_067862330.1"/>
</dbReference>
<dbReference type="Proteomes" id="UP001497744">
    <property type="component" value="Unassembled WGS sequence"/>
</dbReference>
<accession>A0AAV4M2Q0</accession>